<proteinExistence type="inferred from homology"/>
<keyword evidence="3" id="KW-1185">Reference proteome</keyword>
<dbReference type="OrthoDB" id="9809792at2"/>
<dbReference type="InterPro" id="IPR035959">
    <property type="entry name" value="RutC-like_sf"/>
</dbReference>
<dbReference type="AlphaFoldDB" id="A0A420WIK0"/>
<organism evidence="2 3">
    <name type="scientific">Litorimonas taeanensis</name>
    <dbReference type="NCBI Taxonomy" id="568099"/>
    <lineage>
        <taxon>Bacteria</taxon>
        <taxon>Pseudomonadati</taxon>
        <taxon>Pseudomonadota</taxon>
        <taxon>Alphaproteobacteria</taxon>
        <taxon>Maricaulales</taxon>
        <taxon>Robiginitomaculaceae</taxon>
    </lineage>
</organism>
<dbReference type="InterPro" id="IPR006175">
    <property type="entry name" value="YjgF/YER057c/UK114"/>
</dbReference>
<dbReference type="EMBL" id="RBII01000001">
    <property type="protein sequence ID" value="RKQ70776.1"/>
    <property type="molecule type" value="Genomic_DNA"/>
</dbReference>
<evidence type="ECO:0000256" key="1">
    <source>
        <dbReference type="ARBA" id="ARBA00010552"/>
    </source>
</evidence>
<dbReference type="RefSeq" id="WP_121098603.1">
    <property type="nucleotide sequence ID" value="NZ_RBII01000001.1"/>
</dbReference>
<accession>A0A420WIK0</accession>
<dbReference type="Pfam" id="PF01042">
    <property type="entry name" value="Ribonuc_L-PSP"/>
    <property type="match status" value="1"/>
</dbReference>
<dbReference type="PANTHER" id="PTHR11803">
    <property type="entry name" value="2-IMINOBUTANOATE/2-IMINOPROPANOATE DEAMINASE RIDA"/>
    <property type="match status" value="1"/>
</dbReference>
<reference evidence="2 3" key="1">
    <citation type="submission" date="2018-10" db="EMBL/GenBank/DDBJ databases">
        <title>Genomic Encyclopedia of Type Strains, Phase IV (KMG-IV): sequencing the most valuable type-strain genomes for metagenomic binning, comparative biology and taxonomic classification.</title>
        <authorList>
            <person name="Goeker M."/>
        </authorList>
    </citation>
    <scope>NUCLEOTIDE SEQUENCE [LARGE SCALE GENOMIC DNA]</scope>
    <source>
        <strain evidence="2 3">DSM 22008</strain>
    </source>
</reference>
<protein>
    <submittedName>
        <fullName evidence="2">Enamine deaminase RidA (YjgF/YER057c/UK114 family)</fullName>
    </submittedName>
</protein>
<comment type="similarity">
    <text evidence="1">Belongs to the RutC family.</text>
</comment>
<dbReference type="CDD" id="cd00448">
    <property type="entry name" value="YjgF_YER057c_UK114_family"/>
    <property type="match status" value="1"/>
</dbReference>
<sequence length="135" mass="14300">MSESISRLNPSTLPNSSEMGYSQISIVEPGRMAYISGQVAWQADGAPVPEDIGEQAKIVVKNARSALKALGAKAQDIVLARIYIVDLNDAAMESAFPVLLELFEGHQPSITGIGVAALAGPELKVEVELTVRVPD</sequence>
<dbReference type="GO" id="GO:0005829">
    <property type="term" value="C:cytosol"/>
    <property type="evidence" value="ECO:0007669"/>
    <property type="project" value="TreeGrafter"/>
</dbReference>
<comment type="caution">
    <text evidence="2">The sequence shown here is derived from an EMBL/GenBank/DDBJ whole genome shotgun (WGS) entry which is preliminary data.</text>
</comment>
<dbReference type="Proteomes" id="UP000282211">
    <property type="component" value="Unassembled WGS sequence"/>
</dbReference>
<gene>
    <name evidence="2" type="ORF">DES40_0076</name>
</gene>
<dbReference type="InParanoid" id="A0A420WIK0"/>
<evidence type="ECO:0000313" key="2">
    <source>
        <dbReference type="EMBL" id="RKQ70776.1"/>
    </source>
</evidence>
<dbReference type="GO" id="GO:0019239">
    <property type="term" value="F:deaminase activity"/>
    <property type="evidence" value="ECO:0007669"/>
    <property type="project" value="TreeGrafter"/>
</dbReference>
<dbReference type="PANTHER" id="PTHR11803:SF58">
    <property type="entry name" value="PROTEIN HMF1-RELATED"/>
    <property type="match status" value="1"/>
</dbReference>
<dbReference type="Gene3D" id="3.30.1330.40">
    <property type="entry name" value="RutC-like"/>
    <property type="match status" value="1"/>
</dbReference>
<evidence type="ECO:0000313" key="3">
    <source>
        <dbReference type="Proteomes" id="UP000282211"/>
    </source>
</evidence>
<dbReference type="FunCoup" id="A0A420WIK0">
    <property type="interactions" value="481"/>
</dbReference>
<dbReference type="SUPFAM" id="SSF55298">
    <property type="entry name" value="YjgF-like"/>
    <property type="match status" value="1"/>
</dbReference>
<name>A0A420WIK0_9PROT</name>